<name>A0AAW0G8A6_9APHY</name>
<comment type="caution">
    <text evidence="1">The sequence shown here is derived from an EMBL/GenBank/DDBJ whole genome shotgun (WGS) entry which is preliminary data.</text>
</comment>
<dbReference type="EMBL" id="JASBNA010000010">
    <property type="protein sequence ID" value="KAK7688657.1"/>
    <property type="molecule type" value="Genomic_DNA"/>
</dbReference>
<keyword evidence="2" id="KW-1185">Reference proteome</keyword>
<evidence type="ECO:0000313" key="2">
    <source>
        <dbReference type="Proteomes" id="UP001385951"/>
    </source>
</evidence>
<reference evidence="1 2" key="1">
    <citation type="submission" date="2022-09" db="EMBL/GenBank/DDBJ databases">
        <authorList>
            <person name="Palmer J.M."/>
        </authorList>
    </citation>
    <scope>NUCLEOTIDE SEQUENCE [LARGE SCALE GENOMIC DNA]</scope>
    <source>
        <strain evidence="1 2">DSM 7382</strain>
    </source>
</reference>
<organism evidence="1 2">
    <name type="scientific">Cerrena zonata</name>
    <dbReference type="NCBI Taxonomy" id="2478898"/>
    <lineage>
        <taxon>Eukaryota</taxon>
        <taxon>Fungi</taxon>
        <taxon>Dikarya</taxon>
        <taxon>Basidiomycota</taxon>
        <taxon>Agaricomycotina</taxon>
        <taxon>Agaricomycetes</taxon>
        <taxon>Polyporales</taxon>
        <taxon>Cerrenaceae</taxon>
        <taxon>Cerrena</taxon>
    </lineage>
</organism>
<protein>
    <submittedName>
        <fullName evidence="1">Uncharacterized protein</fullName>
    </submittedName>
</protein>
<dbReference type="Proteomes" id="UP001385951">
    <property type="component" value="Unassembled WGS sequence"/>
</dbReference>
<dbReference type="AlphaFoldDB" id="A0AAW0G8A6"/>
<accession>A0AAW0G8A6</accession>
<evidence type="ECO:0000313" key="1">
    <source>
        <dbReference type="EMBL" id="KAK7688657.1"/>
    </source>
</evidence>
<sequence>MYHNIPYSFYLNYYSPIDGNAQALAERAARDQYINALQQQQEARDHAARARLALQAYHSLYSSYLSSLDGDRDFVTGSSSQMHSSDTYYEPSRRSSEGLSAYCMSPQQQRRALFEDQRRKDLLELQKAREREWLMELVEEERRRQLILEEGRVNVEQERLR</sequence>
<gene>
    <name evidence="1" type="ORF">QCA50_008195</name>
</gene>
<proteinExistence type="predicted"/>